<keyword evidence="3" id="KW-1185">Reference proteome</keyword>
<dbReference type="Gene3D" id="3.40.50.2000">
    <property type="entry name" value="Glycogen Phosphorylase B"/>
    <property type="match status" value="2"/>
</dbReference>
<dbReference type="GO" id="GO:0016758">
    <property type="term" value="F:hexosyltransferase activity"/>
    <property type="evidence" value="ECO:0007669"/>
    <property type="project" value="TreeGrafter"/>
</dbReference>
<comment type="caution">
    <text evidence="2">The sequence shown here is derived from an EMBL/GenBank/DDBJ whole genome shotgun (WGS) entry which is preliminary data.</text>
</comment>
<protein>
    <recommendedName>
        <fullName evidence="1">D-inositol 3-phosphate glycosyltransferase</fullName>
    </recommendedName>
</protein>
<evidence type="ECO:0000256" key="1">
    <source>
        <dbReference type="ARBA" id="ARBA00021292"/>
    </source>
</evidence>
<keyword evidence="2" id="KW-0808">Transferase</keyword>
<evidence type="ECO:0000313" key="2">
    <source>
        <dbReference type="EMBL" id="PFG37588.1"/>
    </source>
</evidence>
<dbReference type="EMBL" id="PDJH01000001">
    <property type="protein sequence ID" value="PFG37588.1"/>
    <property type="molecule type" value="Genomic_DNA"/>
</dbReference>
<reference evidence="2 3" key="1">
    <citation type="submission" date="2017-10" db="EMBL/GenBank/DDBJ databases">
        <title>Sequencing the genomes of 1000 actinobacteria strains.</title>
        <authorList>
            <person name="Klenk H.-P."/>
        </authorList>
    </citation>
    <scope>NUCLEOTIDE SEQUENCE [LARGE SCALE GENOMIC DNA]</scope>
    <source>
        <strain evidence="2 3">DSM 21574</strain>
    </source>
</reference>
<evidence type="ECO:0000313" key="3">
    <source>
        <dbReference type="Proteomes" id="UP000221394"/>
    </source>
</evidence>
<dbReference type="RefSeq" id="WP_098458613.1">
    <property type="nucleotide sequence ID" value="NZ_PDJH01000001.1"/>
</dbReference>
<dbReference type="InterPro" id="IPR050194">
    <property type="entry name" value="Glycosyltransferase_grp1"/>
</dbReference>
<sequence>MKILVATTWFPTPGSPATGSFVAKDVAALSENNDVRVLHLVAPRLAHGAPTQTELGGVPVERVVMEPKDVRQHAAARAAILDRADGADVLHTMAFSTLLPFLRHDRPQVPWVHTEHWHGVTTRVDLPLVMRLATPFLLPVLRKPDVVTAVSKMATAPIRDLRGDRPTSVVPCIAATPDVVPPRRVRAGTTAEGAPLRLVSVGAMVPGKDPVLMVETLGELRRRGVNASLTWVGDGPLHGDALAAADRLRVRDHLTITGQVEPEKVFAQLGAADVFVLPTRSETFGVAIAEALAHGRPVVVGAEGAQREYVRGEVGTFVEGRSPSEWADAVLRVDEDTQGTSAAKIAASIGRAFSPQSVVAGYERAYRDAIVTAAREHGIVGRRRG</sequence>
<dbReference type="PANTHER" id="PTHR45947">
    <property type="entry name" value="SULFOQUINOVOSYL TRANSFERASE SQD2"/>
    <property type="match status" value="1"/>
</dbReference>
<dbReference type="Pfam" id="PF13692">
    <property type="entry name" value="Glyco_trans_1_4"/>
    <property type="match status" value="1"/>
</dbReference>
<dbReference type="GO" id="GO:1901137">
    <property type="term" value="P:carbohydrate derivative biosynthetic process"/>
    <property type="evidence" value="ECO:0007669"/>
    <property type="project" value="UniProtKB-ARBA"/>
</dbReference>
<dbReference type="AlphaFoldDB" id="A0A2A9EF85"/>
<accession>A0A2A9EF85</accession>
<dbReference type="PANTHER" id="PTHR45947:SF3">
    <property type="entry name" value="SULFOQUINOVOSYL TRANSFERASE SQD2"/>
    <property type="match status" value="1"/>
</dbReference>
<dbReference type="SUPFAM" id="SSF53756">
    <property type="entry name" value="UDP-Glycosyltransferase/glycogen phosphorylase"/>
    <property type="match status" value="1"/>
</dbReference>
<proteinExistence type="predicted"/>
<organism evidence="2 3">
    <name type="scientific">Flavimobilis soli</name>
    <dbReference type="NCBI Taxonomy" id="442709"/>
    <lineage>
        <taxon>Bacteria</taxon>
        <taxon>Bacillati</taxon>
        <taxon>Actinomycetota</taxon>
        <taxon>Actinomycetes</taxon>
        <taxon>Micrococcales</taxon>
        <taxon>Jonesiaceae</taxon>
        <taxon>Flavimobilis</taxon>
    </lineage>
</organism>
<dbReference type="OrthoDB" id="3171021at2"/>
<gene>
    <name evidence="2" type="ORF">ATL41_2355</name>
</gene>
<name>A0A2A9EF85_9MICO</name>
<dbReference type="Proteomes" id="UP000221394">
    <property type="component" value="Unassembled WGS sequence"/>
</dbReference>